<dbReference type="Proteomes" id="UP000502415">
    <property type="component" value="Chromosome"/>
</dbReference>
<dbReference type="AlphaFoldDB" id="A0A7Z2VW37"/>
<protein>
    <submittedName>
        <fullName evidence="1">Uncharacterized protein</fullName>
    </submittedName>
</protein>
<name>A0A7Z2VW37_9BURK</name>
<accession>A0A7Z2VW37</accession>
<reference evidence="1 2" key="1">
    <citation type="submission" date="2020-04" db="EMBL/GenBank/DDBJ databases">
        <title>Genome sequencing of novel species.</title>
        <authorList>
            <person name="Heo J."/>
            <person name="Kim S.-J."/>
            <person name="Kim J.-S."/>
            <person name="Hong S.-B."/>
            <person name="Kwon S.-W."/>
        </authorList>
    </citation>
    <scope>NUCLEOTIDE SEQUENCE [LARGE SCALE GENOMIC DNA]</scope>
    <source>
        <strain evidence="1 2">GN2-R2</strain>
    </source>
</reference>
<proteinExistence type="predicted"/>
<evidence type="ECO:0000313" key="1">
    <source>
        <dbReference type="EMBL" id="QJE00020.1"/>
    </source>
</evidence>
<dbReference type="Gene3D" id="2.10.260.10">
    <property type="match status" value="1"/>
</dbReference>
<dbReference type="EMBL" id="CP051685">
    <property type="protein sequence ID" value="QJE00020.1"/>
    <property type="molecule type" value="Genomic_DNA"/>
</dbReference>
<organism evidence="1 2">
    <name type="scientific">Massilia forsythiae</name>
    <dbReference type="NCBI Taxonomy" id="2728020"/>
    <lineage>
        <taxon>Bacteria</taxon>
        <taxon>Pseudomonadati</taxon>
        <taxon>Pseudomonadota</taxon>
        <taxon>Betaproteobacteria</taxon>
        <taxon>Burkholderiales</taxon>
        <taxon>Oxalobacteraceae</taxon>
        <taxon>Telluria group</taxon>
        <taxon>Massilia</taxon>
    </lineage>
</organism>
<keyword evidence="2" id="KW-1185">Reference proteome</keyword>
<dbReference type="RefSeq" id="WP_169434967.1">
    <property type="nucleotide sequence ID" value="NZ_CP051685.1"/>
</dbReference>
<evidence type="ECO:0000313" key="2">
    <source>
        <dbReference type="Proteomes" id="UP000502415"/>
    </source>
</evidence>
<sequence>MKLRKIGNSLGTTFTRDALATAGFTENVELDIVATPGEIRLHPPAGAAIRIEFTAQEAESLFRGNIDADFLAAARIKLREMEVRMQHDVRRKDIQRLANSHQNVVQAQVNLGRQLQGNKYEFTPELKSRFETLVVQEQEARAALNTALKGWTEPVYVQPIW</sequence>
<gene>
    <name evidence="1" type="ORF">HH212_08260</name>
</gene>
<dbReference type="KEGG" id="mfy:HH212_08260"/>